<protein>
    <submittedName>
        <fullName evidence="1">Uncharacterized protein</fullName>
    </submittedName>
</protein>
<proteinExistence type="predicted"/>
<organism evidence="1 2">
    <name type="scientific">Ruminiclostridium sufflavum DSM 19573</name>
    <dbReference type="NCBI Taxonomy" id="1121337"/>
    <lineage>
        <taxon>Bacteria</taxon>
        <taxon>Bacillati</taxon>
        <taxon>Bacillota</taxon>
        <taxon>Clostridia</taxon>
        <taxon>Eubacteriales</taxon>
        <taxon>Oscillospiraceae</taxon>
        <taxon>Ruminiclostridium</taxon>
    </lineage>
</organism>
<dbReference type="OrthoDB" id="9931197at2"/>
<name>A0A318XLF1_9FIRM</name>
<gene>
    <name evidence="1" type="ORF">LY28_02351</name>
</gene>
<keyword evidence="2" id="KW-1185">Reference proteome</keyword>
<evidence type="ECO:0000313" key="2">
    <source>
        <dbReference type="Proteomes" id="UP000248132"/>
    </source>
</evidence>
<dbReference type="AlphaFoldDB" id="A0A318XLF1"/>
<comment type="caution">
    <text evidence="1">The sequence shown here is derived from an EMBL/GenBank/DDBJ whole genome shotgun (WGS) entry which is preliminary data.</text>
</comment>
<evidence type="ECO:0000313" key="1">
    <source>
        <dbReference type="EMBL" id="PYG87213.1"/>
    </source>
</evidence>
<sequence>MMCGIDNNIRNGIAELYKILKENCAIYDEKFRNMVVREIETKSNNKNLTRICINIMEIIKSEKG</sequence>
<reference evidence="1 2" key="1">
    <citation type="submission" date="2018-06" db="EMBL/GenBank/DDBJ databases">
        <title>Genomic Encyclopedia of Type Strains, Phase I: the one thousand microbial genomes (KMG-I) project.</title>
        <authorList>
            <person name="Kyrpides N."/>
        </authorList>
    </citation>
    <scope>NUCLEOTIDE SEQUENCE [LARGE SCALE GENOMIC DNA]</scope>
    <source>
        <strain evidence="1 2">DSM 19573</strain>
    </source>
</reference>
<accession>A0A318XLF1</accession>
<dbReference type="Proteomes" id="UP000248132">
    <property type="component" value="Unassembled WGS sequence"/>
</dbReference>
<dbReference type="RefSeq" id="WP_133250193.1">
    <property type="nucleotide sequence ID" value="NZ_QKMR01000013.1"/>
</dbReference>
<dbReference type="EMBL" id="QKMR01000013">
    <property type="protein sequence ID" value="PYG87213.1"/>
    <property type="molecule type" value="Genomic_DNA"/>
</dbReference>